<dbReference type="EMBL" id="KN834783">
    <property type="protein sequence ID" value="KIK58687.1"/>
    <property type="molecule type" value="Genomic_DNA"/>
</dbReference>
<keyword evidence="3" id="KW-1185">Reference proteome</keyword>
<feature type="region of interest" description="Disordered" evidence="1">
    <location>
        <begin position="178"/>
        <end position="251"/>
    </location>
</feature>
<evidence type="ECO:0000256" key="1">
    <source>
        <dbReference type="SAM" id="MobiDB-lite"/>
    </source>
</evidence>
<dbReference type="Proteomes" id="UP000053593">
    <property type="component" value="Unassembled WGS sequence"/>
</dbReference>
<feature type="compositionally biased region" description="Basic and acidic residues" evidence="1">
    <location>
        <begin position="203"/>
        <end position="216"/>
    </location>
</feature>
<feature type="region of interest" description="Disordered" evidence="1">
    <location>
        <begin position="1"/>
        <end position="119"/>
    </location>
</feature>
<feature type="compositionally biased region" description="Acidic residues" evidence="1">
    <location>
        <begin position="236"/>
        <end position="247"/>
    </location>
</feature>
<evidence type="ECO:0000313" key="3">
    <source>
        <dbReference type="Proteomes" id="UP000053593"/>
    </source>
</evidence>
<feature type="compositionally biased region" description="Low complexity" evidence="1">
    <location>
        <begin position="21"/>
        <end position="31"/>
    </location>
</feature>
<protein>
    <submittedName>
        <fullName evidence="2">Uncharacterized protein</fullName>
    </submittedName>
</protein>
<organism evidence="2 3">
    <name type="scientific">Collybiopsis luxurians FD-317 M1</name>
    <dbReference type="NCBI Taxonomy" id="944289"/>
    <lineage>
        <taxon>Eukaryota</taxon>
        <taxon>Fungi</taxon>
        <taxon>Dikarya</taxon>
        <taxon>Basidiomycota</taxon>
        <taxon>Agaricomycotina</taxon>
        <taxon>Agaricomycetes</taxon>
        <taxon>Agaricomycetidae</taxon>
        <taxon>Agaricales</taxon>
        <taxon>Marasmiineae</taxon>
        <taxon>Omphalotaceae</taxon>
        <taxon>Collybiopsis</taxon>
        <taxon>Collybiopsis luxurians</taxon>
    </lineage>
</organism>
<proteinExistence type="predicted"/>
<reference evidence="2 3" key="1">
    <citation type="submission" date="2014-04" db="EMBL/GenBank/DDBJ databases">
        <title>Evolutionary Origins and Diversification of the Mycorrhizal Mutualists.</title>
        <authorList>
            <consortium name="DOE Joint Genome Institute"/>
            <consortium name="Mycorrhizal Genomics Consortium"/>
            <person name="Kohler A."/>
            <person name="Kuo A."/>
            <person name="Nagy L.G."/>
            <person name="Floudas D."/>
            <person name="Copeland A."/>
            <person name="Barry K.W."/>
            <person name="Cichocki N."/>
            <person name="Veneault-Fourrey C."/>
            <person name="LaButti K."/>
            <person name="Lindquist E.A."/>
            <person name="Lipzen A."/>
            <person name="Lundell T."/>
            <person name="Morin E."/>
            <person name="Murat C."/>
            <person name="Riley R."/>
            <person name="Ohm R."/>
            <person name="Sun H."/>
            <person name="Tunlid A."/>
            <person name="Henrissat B."/>
            <person name="Grigoriev I.V."/>
            <person name="Hibbett D.S."/>
            <person name="Martin F."/>
        </authorList>
    </citation>
    <scope>NUCLEOTIDE SEQUENCE [LARGE SCALE GENOMIC DNA]</scope>
    <source>
        <strain evidence="2 3">FD-317 M1</strain>
    </source>
</reference>
<feature type="compositionally biased region" description="Polar residues" evidence="1">
    <location>
        <begin position="57"/>
        <end position="69"/>
    </location>
</feature>
<sequence length="565" mass="64008">MADLDKENQPSRSSDIDVHMSDSSPRSASPSGYVTAPQIQHGDTGHPLPPTPRTPETMGSSLADLQTTPRARVPLPQTSPTLPPTKKRRGDQSTPSSSSSKTFQRGSSTTSSTGDMDEDPLQYLISGMENLIDRMNSSLLKQQQTLDSVQKHLDWNTTALTYNSQVLDRLTTVIDSNFSSQTKGHHPTQRDQRDHAASGSSAWKKEKGKGRAKDQDQMEVDEVQEALSTAGRSSEGEGDADGSDDDSFPIVGRKQKKYKSRAIKHEARASLDKKAMIRQWLKEILGDIDLLESKVTVEEATEFARVFAKHPLECPCTQEDFRYFLAGGPRSAWNIGASYVFLDILETKRLFVTDDPELREEICEGFLLRMKSLRQDFLRNSKPTDIQEMKKAYKRKWQRKYTLFHQRREVVTTLPGFETFVPYLDQLGIDGMSSDESDMSMARPRLQFLRLFPRWSSEELREYIRKLDLLHLESRLRRDGLIGDHFGQGAPPRLRVPHSEISKSSNYIKGLPRNFYDAGWLEEQEPGWIRGGRGLVNVVICPQPKFKLVFPVDLEKWVTCSIFAP</sequence>
<feature type="compositionally biased region" description="Basic and acidic residues" evidence="1">
    <location>
        <begin position="1"/>
        <end position="20"/>
    </location>
</feature>
<dbReference type="AlphaFoldDB" id="A0A0D0CJT9"/>
<dbReference type="OrthoDB" id="3224221at2759"/>
<evidence type="ECO:0000313" key="2">
    <source>
        <dbReference type="EMBL" id="KIK58687.1"/>
    </source>
</evidence>
<name>A0A0D0CJT9_9AGAR</name>
<dbReference type="HOGENOM" id="CLU_482360_0_0_1"/>
<accession>A0A0D0CJT9</accession>
<gene>
    <name evidence="2" type="ORF">GYMLUDRAFT_60480</name>
</gene>